<evidence type="ECO:0000259" key="4">
    <source>
        <dbReference type="Pfam" id="PF25581"/>
    </source>
</evidence>
<proteinExistence type="predicted"/>
<feature type="signal peptide" evidence="2">
    <location>
        <begin position="1"/>
        <end position="22"/>
    </location>
</feature>
<feature type="chain" id="PRO_5042217828" description="AttH domain-containing protein" evidence="2">
    <location>
        <begin position="23"/>
        <end position="397"/>
    </location>
</feature>
<dbReference type="SUPFAM" id="SSF159245">
    <property type="entry name" value="AttH-like"/>
    <property type="match status" value="1"/>
</dbReference>
<gene>
    <name evidence="5" type="ORF">B0H17DRAFT_1066380</name>
</gene>
<feature type="domain" description="AsqO/PenF-like C-terminal" evidence="4">
    <location>
        <begin position="223"/>
        <end position="355"/>
    </location>
</feature>
<keyword evidence="2" id="KW-0732">Signal</keyword>
<dbReference type="Proteomes" id="UP001221757">
    <property type="component" value="Unassembled WGS sequence"/>
</dbReference>
<comment type="caution">
    <text evidence="5">The sequence shown here is derived from an EMBL/GenBank/DDBJ whole genome shotgun (WGS) entry which is preliminary data.</text>
</comment>
<keyword evidence="6" id="KW-1185">Reference proteome</keyword>
<name>A0AAD7GHK6_MYCRO</name>
<feature type="domain" description="Diels-Alderase N-terminal" evidence="3">
    <location>
        <begin position="29"/>
        <end position="205"/>
    </location>
</feature>
<evidence type="ECO:0000313" key="5">
    <source>
        <dbReference type="EMBL" id="KAJ7689381.1"/>
    </source>
</evidence>
<evidence type="ECO:0000313" key="6">
    <source>
        <dbReference type="Proteomes" id="UP001221757"/>
    </source>
</evidence>
<dbReference type="Pfam" id="PF25581">
    <property type="entry name" value="AsqO_C"/>
    <property type="match status" value="1"/>
</dbReference>
<dbReference type="AlphaFoldDB" id="A0AAD7GHK6"/>
<dbReference type="EMBL" id="JARKIE010000072">
    <property type="protein sequence ID" value="KAJ7689381.1"/>
    <property type="molecule type" value="Genomic_DNA"/>
</dbReference>
<accession>A0AAD7GHK6</accession>
<dbReference type="InterPro" id="IPR056402">
    <property type="entry name" value="DA_N"/>
</dbReference>
<evidence type="ECO:0000256" key="2">
    <source>
        <dbReference type="SAM" id="SignalP"/>
    </source>
</evidence>
<dbReference type="InterPro" id="IPR057722">
    <property type="entry name" value="AsqO/PenF-like_C"/>
</dbReference>
<evidence type="ECO:0000259" key="3">
    <source>
        <dbReference type="Pfam" id="PF24137"/>
    </source>
</evidence>
<feature type="region of interest" description="Disordered" evidence="1">
    <location>
        <begin position="106"/>
        <end position="127"/>
    </location>
</feature>
<protein>
    <recommendedName>
        <fullName evidence="7">AttH domain-containing protein</fullName>
    </recommendedName>
</protein>
<reference evidence="5" key="1">
    <citation type="submission" date="2023-03" db="EMBL/GenBank/DDBJ databases">
        <title>Massive genome expansion in bonnet fungi (Mycena s.s.) driven by repeated elements and novel gene families across ecological guilds.</title>
        <authorList>
            <consortium name="Lawrence Berkeley National Laboratory"/>
            <person name="Harder C.B."/>
            <person name="Miyauchi S."/>
            <person name="Viragh M."/>
            <person name="Kuo A."/>
            <person name="Thoen E."/>
            <person name="Andreopoulos B."/>
            <person name="Lu D."/>
            <person name="Skrede I."/>
            <person name="Drula E."/>
            <person name="Henrissat B."/>
            <person name="Morin E."/>
            <person name="Kohler A."/>
            <person name="Barry K."/>
            <person name="LaButti K."/>
            <person name="Morin E."/>
            <person name="Salamov A."/>
            <person name="Lipzen A."/>
            <person name="Mereny Z."/>
            <person name="Hegedus B."/>
            <person name="Baldrian P."/>
            <person name="Stursova M."/>
            <person name="Weitz H."/>
            <person name="Taylor A."/>
            <person name="Grigoriev I.V."/>
            <person name="Nagy L.G."/>
            <person name="Martin F."/>
            <person name="Kauserud H."/>
        </authorList>
    </citation>
    <scope>NUCLEOTIDE SEQUENCE</scope>
    <source>
        <strain evidence="5">CBHHK067</strain>
    </source>
</reference>
<evidence type="ECO:0008006" key="7">
    <source>
        <dbReference type="Google" id="ProtNLM"/>
    </source>
</evidence>
<organism evidence="5 6">
    <name type="scientific">Mycena rosella</name>
    <name type="common">Pink bonnet</name>
    <name type="synonym">Agaricus rosellus</name>
    <dbReference type="NCBI Taxonomy" id="1033263"/>
    <lineage>
        <taxon>Eukaryota</taxon>
        <taxon>Fungi</taxon>
        <taxon>Dikarya</taxon>
        <taxon>Basidiomycota</taxon>
        <taxon>Agaricomycotina</taxon>
        <taxon>Agaricomycetes</taxon>
        <taxon>Agaricomycetidae</taxon>
        <taxon>Agaricales</taxon>
        <taxon>Marasmiineae</taxon>
        <taxon>Mycenaceae</taxon>
        <taxon>Mycena</taxon>
    </lineage>
</organism>
<dbReference type="Pfam" id="PF24137">
    <property type="entry name" value="DA_N"/>
    <property type="match status" value="1"/>
</dbReference>
<evidence type="ECO:0000256" key="1">
    <source>
        <dbReference type="SAM" id="MobiDB-lite"/>
    </source>
</evidence>
<sequence length="397" mass="42621">MWTRPPFLAFIALVFAKTCCTAKTVYNISVVDNAPSTVDFISSDTGLDAPKVRPINASAIDWWYFDVVSTDPKSRASVVVVFSAGGMPGMPLRVQATVSFPNGTLTSTETPVPAESATVTAEGNGSSGDWHGSGITWRYSAPSGTYDILIDSPDLDMKGQIHFQPAHYPCGPALAGQNLEVGPNIGWANALPDAAATVNLMVGGTRLAEIHGQNWTPQPFGASVELWYWGHGRVGPYSVVWFDFLDLNGTEYGSAYVAKDKTILAASCDLRNIRVRPSGENATYPPGNDTGFPSGYHITLDLGAEGVLEMDASVVASLMSAPSYGRFVGNLTGSVTPVRGAGGYLMSGVALFEQFRPNAFSVIPTADWELQVDIWWYRVIALARYARLCASILFDCH</sequence>